<evidence type="ECO:0000313" key="3">
    <source>
        <dbReference type="Proteomes" id="UP001152320"/>
    </source>
</evidence>
<gene>
    <name evidence="2" type="ORF">HOLleu_17293</name>
</gene>
<evidence type="ECO:0000313" key="2">
    <source>
        <dbReference type="EMBL" id="KAJ8039540.1"/>
    </source>
</evidence>
<keyword evidence="1" id="KW-1133">Transmembrane helix</keyword>
<organism evidence="2 3">
    <name type="scientific">Holothuria leucospilota</name>
    <name type="common">Black long sea cucumber</name>
    <name type="synonym">Mertensiothuria leucospilota</name>
    <dbReference type="NCBI Taxonomy" id="206669"/>
    <lineage>
        <taxon>Eukaryota</taxon>
        <taxon>Metazoa</taxon>
        <taxon>Echinodermata</taxon>
        <taxon>Eleutherozoa</taxon>
        <taxon>Echinozoa</taxon>
        <taxon>Holothuroidea</taxon>
        <taxon>Aspidochirotacea</taxon>
        <taxon>Aspidochirotida</taxon>
        <taxon>Holothuriidae</taxon>
        <taxon>Holothuria</taxon>
    </lineage>
</organism>
<keyword evidence="1" id="KW-0472">Membrane</keyword>
<accession>A0A9Q1HB66</accession>
<reference evidence="2" key="1">
    <citation type="submission" date="2021-10" db="EMBL/GenBank/DDBJ databases">
        <title>Tropical sea cucumber genome reveals ecological adaptation and Cuvierian tubules defense mechanism.</title>
        <authorList>
            <person name="Chen T."/>
        </authorList>
    </citation>
    <scope>NUCLEOTIDE SEQUENCE</scope>
    <source>
        <strain evidence="2">Nanhai2018</strain>
        <tissue evidence="2">Muscle</tissue>
    </source>
</reference>
<name>A0A9Q1HB66_HOLLE</name>
<proteinExistence type="predicted"/>
<comment type="caution">
    <text evidence="2">The sequence shown here is derived from an EMBL/GenBank/DDBJ whole genome shotgun (WGS) entry which is preliminary data.</text>
</comment>
<dbReference type="Proteomes" id="UP001152320">
    <property type="component" value="Chromosome 7"/>
</dbReference>
<feature type="transmembrane region" description="Helical" evidence="1">
    <location>
        <begin position="92"/>
        <end position="112"/>
    </location>
</feature>
<protein>
    <submittedName>
        <fullName evidence="2">Uncharacterized protein</fullName>
    </submittedName>
</protein>
<dbReference type="EMBL" id="JAIZAY010000007">
    <property type="protein sequence ID" value="KAJ8039540.1"/>
    <property type="molecule type" value="Genomic_DNA"/>
</dbReference>
<sequence>MAVLVQDWSQYPMTAAMQVRCCTDSLLYRLDAVEVSCCTGMLLNRCAVIQVCCCTEYVASSIENTRENVAGELMIFLCVRLAAWLFLVAAQTVHLCVYTAVLFIILILVINLH</sequence>
<keyword evidence="3" id="KW-1185">Reference proteome</keyword>
<dbReference type="AlphaFoldDB" id="A0A9Q1HB66"/>
<evidence type="ECO:0000256" key="1">
    <source>
        <dbReference type="SAM" id="Phobius"/>
    </source>
</evidence>
<keyword evidence="1" id="KW-0812">Transmembrane</keyword>